<dbReference type="InterPro" id="IPR041622">
    <property type="entry name" value="SLATT_fungi"/>
</dbReference>
<keyword evidence="2" id="KW-1133">Transmembrane helix</keyword>
<proteinExistence type="predicted"/>
<dbReference type="Proteomes" id="UP001201262">
    <property type="component" value="Unassembled WGS sequence"/>
</dbReference>
<feature type="region of interest" description="Disordered" evidence="1">
    <location>
        <begin position="1"/>
        <end position="50"/>
    </location>
</feature>
<name>A0AAD4KT34_9EURO</name>
<dbReference type="RefSeq" id="XP_046073166.1">
    <property type="nucleotide sequence ID" value="XM_046211071.1"/>
</dbReference>
<dbReference type="PANTHER" id="PTHR38793:SF3">
    <property type="entry name" value="SMODS AND SLOG-ASSOCIATING 2TM EFFECTOR DOMAIN-CONTAINING PROTEIN"/>
    <property type="match status" value="1"/>
</dbReference>
<gene>
    <name evidence="4" type="ORF">BGW36DRAFT_294211</name>
</gene>
<dbReference type="EMBL" id="JAJTJA010000005">
    <property type="protein sequence ID" value="KAH8698702.1"/>
    <property type="molecule type" value="Genomic_DNA"/>
</dbReference>
<dbReference type="NCBIfam" id="NF033635">
    <property type="entry name" value="SLATT_fungal"/>
    <property type="match status" value="1"/>
</dbReference>
<feature type="domain" description="SMODS and SLOG-associating 2TM effector" evidence="3">
    <location>
        <begin position="100"/>
        <end position="217"/>
    </location>
</feature>
<accession>A0AAD4KT34</accession>
<feature type="transmembrane region" description="Helical" evidence="2">
    <location>
        <begin position="145"/>
        <end position="163"/>
    </location>
</feature>
<sequence>MKRFFSFDREEKGLPPVEGNAPKQPSYYPNSDSSQINPQLTEEQERERTSQLYHNRAKLIPADNKLLIFRSLTGIDHVPVLSKDGFFQPRHAPNVGIYTRVVQAEKTAALRYRAFSILINTCLSVQIVVAAALTAIGAAKGPHGVITAFGAINTIMAGILTYLRGSGLPNREKNVEKAWGQIREYIEQREREFCLESCALNVEEEIRIIEQMYEEVRLQMESGNSNDGSSRGSAKSIDAIREARKSAIIGQNSGAVKEALSGHTGIEEARTAVAAESGRAENNLRDRLGQYGDQLRNTSDNGRVGNIRDELRHVGDYFRQAGENIQHRGEDIRQTGESMRQTGEEQLRHTGEQVQQAGENLRNPELRVSIQTTQSNSKQTQTDKDFQ</sequence>
<comment type="caution">
    <text evidence="4">The sequence shown here is derived from an EMBL/GenBank/DDBJ whole genome shotgun (WGS) entry which is preliminary data.</text>
</comment>
<dbReference type="Pfam" id="PF18142">
    <property type="entry name" value="SLATT_fungal"/>
    <property type="match status" value="1"/>
</dbReference>
<dbReference type="GeneID" id="70241358"/>
<organism evidence="4 5">
    <name type="scientific">Talaromyces proteolyticus</name>
    <dbReference type="NCBI Taxonomy" id="1131652"/>
    <lineage>
        <taxon>Eukaryota</taxon>
        <taxon>Fungi</taxon>
        <taxon>Dikarya</taxon>
        <taxon>Ascomycota</taxon>
        <taxon>Pezizomycotina</taxon>
        <taxon>Eurotiomycetes</taxon>
        <taxon>Eurotiomycetidae</taxon>
        <taxon>Eurotiales</taxon>
        <taxon>Trichocomaceae</taxon>
        <taxon>Talaromyces</taxon>
        <taxon>Talaromyces sect. Bacilispori</taxon>
    </lineage>
</organism>
<feature type="compositionally biased region" description="Basic and acidic residues" evidence="1">
    <location>
        <begin position="1"/>
        <end position="13"/>
    </location>
</feature>
<feature type="transmembrane region" description="Helical" evidence="2">
    <location>
        <begin position="115"/>
        <end position="139"/>
    </location>
</feature>
<evidence type="ECO:0000259" key="3">
    <source>
        <dbReference type="Pfam" id="PF18142"/>
    </source>
</evidence>
<dbReference type="AlphaFoldDB" id="A0AAD4KT34"/>
<evidence type="ECO:0000313" key="5">
    <source>
        <dbReference type="Proteomes" id="UP001201262"/>
    </source>
</evidence>
<reference evidence="4" key="1">
    <citation type="submission" date="2021-12" db="EMBL/GenBank/DDBJ databases">
        <title>Convergent genome expansion in fungi linked to evolution of root-endophyte symbiosis.</title>
        <authorList>
            <consortium name="DOE Joint Genome Institute"/>
            <person name="Ke Y.-H."/>
            <person name="Bonito G."/>
            <person name="Liao H.-L."/>
            <person name="Looney B."/>
            <person name="Rojas-Flechas A."/>
            <person name="Nash J."/>
            <person name="Hameed K."/>
            <person name="Schadt C."/>
            <person name="Martin F."/>
            <person name="Crous P.W."/>
            <person name="Miettinen O."/>
            <person name="Magnuson J.K."/>
            <person name="Labbe J."/>
            <person name="Jacobson D."/>
            <person name="Doktycz M.J."/>
            <person name="Veneault-Fourrey C."/>
            <person name="Kuo A."/>
            <person name="Mondo S."/>
            <person name="Calhoun S."/>
            <person name="Riley R."/>
            <person name="Ohm R."/>
            <person name="LaButti K."/>
            <person name="Andreopoulos B."/>
            <person name="Pangilinan J."/>
            <person name="Nolan M."/>
            <person name="Tritt A."/>
            <person name="Clum A."/>
            <person name="Lipzen A."/>
            <person name="Daum C."/>
            <person name="Barry K."/>
            <person name="Grigoriev I.V."/>
            <person name="Vilgalys R."/>
        </authorList>
    </citation>
    <scope>NUCLEOTIDE SEQUENCE</scope>
    <source>
        <strain evidence="4">PMI_201</strain>
    </source>
</reference>
<evidence type="ECO:0000313" key="4">
    <source>
        <dbReference type="EMBL" id="KAH8698702.1"/>
    </source>
</evidence>
<evidence type="ECO:0000256" key="2">
    <source>
        <dbReference type="SAM" id="Phobius"/>
    </source>
</evidence>
<keyword evidence="2" id="KW-0812">Transmembrane</keyword>
<keyword evidence="2" id="KW-0472">Membrane</keyword>
<evidence type="ECO:0000256" key="1">
    <source>
        <dbReference type="SAM" id="MobiDB-lite"/>
    </source>
</evidence>
<keyword evidence="5" id="KW-1185">Reference proteome</keyword>
<feature type="compositionally biased region" description="Polar residues" evidence="1">
    <location>
        <begin position="27"/>
        <end position="41"/>
    </location>
</feature>
<protein>
    <recommendedName>
        <fullName evidence="3">SMODS and SLOG-associating 2TM effector domain-containing protein</fullName>
    </recommendedName>
</protein>
<dbReference type="PANTHER" id="PTHR38793">
    <property type="entry name" value="SLATT_FUNGAL DOMAIN-CONTAINING PROTEIN-RELATED"/>
    <property type="match status" value="1"/>
</dbReference>